<reference evidence="1" key="1">
    <citation type="submission" date="2021-06" db="EMBL/GenBank/DDBJ databases">
        <title>Parelaphostrongylus tenuis whole genome reference sequence.</title>
        <authorList>
            <person name="Garwood T.J."/>
            <person name="Larsen P.A."/>
            <person name="Fountain-Jones N.M."/>
            <person name="Garbe J.R."/>
            <person name="Macchietto M.G."/>
            <person name="Kania S.A."/>
            <person name="Gerhold R.W."/>
            <person name="Richards J.E."/>
            <person name="Wolf T.M."/>
        </authorList>
    </citation>
    <scope>NUCLEOTIDE SEQUENCE</scope>
    <source>
        <strain evidence="1">MNPRO001-30</strain>
        <tissue evidence="1">Meninges</tissue>
    </source>
</reference>
<dbReference type="AlphaFoldDB" id="A0AAD5N9W3"/>
<organism evidence="1 2">
    <name type="scientific">Parelaphostrongylus tenuis</name>
    <name type="common">Meningeal worm</name>
    <dbReference type="NCBI Taxonomy" id="148309"/>
    <lineage>
        <taxon>Eukaryota</taxon>
        <taxon>Metazoa</taxon>
        <taxon>Ecdysozoa</taxon>
        <taxon>Nematoda</taxon>
        <taxon>Chromadorea</taxon>
        <taxon>Rhabditida</taxon>
        <taxon>Rhabditina</taxon>
        <taxon>Rhabditomorpha</taxon>
        <taxon>Strongyloidea</taxon>
        <taxon>Metastrongylidae</taxon>
        <taxon>Parelaphostrongylus</taxon>
    </lineage>
</organism>
<dbReference type="EMBL" id="JAHQIW010005314">
    <property type="protein sequence ID" value="KAJ1365602.1"/>
    <property type="molecule type" value="Genomic_DNA"/>
</dbReference>
<proteinExistence type="predicted"/>
<accession>A0AAD5N9W3</accession>
<protein>
    <submittedName>
        <fullName evidence="1">Uncharacterized protein</fullName>
    </submittedName>
</protein>
<gene>
    <name evidence="1" type="ORF">KIN20_025981</name>
</gene>
<comment type="caution">
    <text evidence="1">The sequence shown here is derived from an EMBL/GenBank/DDBJ whole genome shotgun (WGS) entry which is preliminary data.</text>
</comment>
<keyword evidence="2" id="KW-1185">Reference proteome</keyword>
<name>A0AAD5N9W3_PARTN</name>
<sequence>MPASRLVRKQVGSQTCRRCLPVTAVQATARCHLKPRTPKLAELPCVAACTSDHEPSKCPSSQVMFKRPINEPCSC</sequence>
<dbReference type="Proteomes" id="UP001196413">
    <property type="component" value="Unassembled WGS sequence"/>
</dbReference>
<evidence type="ECO:0000313" key="2">
    <source>
        <dbReference type="Proteomes" id="UP001196413"/>
    </source>
</evidence>
<evidence type="ECO:0000313" key="1">
    <source>
        <dbReference type="EMBL" id="KAJ1365602.1"/>
    </source>
</evidence>